<sequence>MDELLRFIFRILNVIFIIFIFDLLFGGRRRRNGGRTRNNDNSQSRYSNEDTVGGAGYDQSRSYSDFYQGESQLEQAYQALGLVRGCSLKEVKKRYIELAKKNHPDKNPNKVEAQAEMTKINNAYETIVEDFNRRK</sequence>
<dbReference type="Gene3D" id="1.10.287.110">
    <property type="entry name" value="DnaJ domain"/>
    <property type="match status" value="1"/>
</dbReference>
<feature type="transmembrane region" description="Helical" evidence="2">
    <location>
        <begin position="6"/>
        <end position="25"/>
    </location>
</feature>
<reference evidence="4 5" key="1">
    <citation type="submission" date="2017-12" db="EMBL/GenBank/DDBJ databases">
        <title>Complete genome sequence of Spiroplasma floricola 23-6 (ATCC 29989).</title>
        <authorList>
            <person name="Tsai Y.-M."/>
            <person name="Wu P.-S."/>
            <person name="Lo W.-S."/>
            <person name="Kuo C.-H."/>
        </authorList>
    </citation>
    <scope>NUCLEOTIDE SEQUENCE [LARGE SCALE GENOMIC DNA]</scope>
    <source>
        <strain evidence="4 5">23-6</strain>
    </source>
</reference>
<dbReference type="Pfam" id="PF00226">
    <property type="entry name" value="DnaJ"/>
    <property type="match status" value="1"/>
</dbReference>
<dbReference type="InterPro" id="IPR036869">
    <property type="entry name" value="J_dom_sf"/>
</dbReference>
<organism evidence="4 5">
    <name type="scientific">Spiroplasma floricola 23-6</name>
    <dbReference type="NCBI Taxonomy" id="1336749"/>
    <lineage>
        <taxon>Bacteria</taxon>
        <taxon>Bacillati</taxon>
        <taxon>Mycoplasmatota</taxon>
        <taxon>Mollicutes</taxon>
        <taxon>Entomoplasmatales</taxon>
        <taxon>Spiroplasmataceae</taxon>
        <taxon>Spiroplasma</taxon>
    </lineage>
</organism>
<dbReference type="SUPFAM" id="SSF46565">
    <property type="entry name" value="Chaperone J-domain"/>
    <property type="match status" value="1"/>
</dbReference>
<evidence type="ECO:0000256" key="1">
    <source>
        <dbReference type="SAM" id="MobiDB-lite"/>
    </source>
</evidence>
<dbReference type="Proteomes" id="UP000231823">
    <property type="component" value="Chromosome"/>
</dbReference>
<keyword evidence="2" id="KW-1133">Transmembrane helix</keyword>
<dbReference type="RefSeq" id="WP_100916928.1">
    <property type="nucleotide sequence ID" value="NZ_CP025057.1"/>
</dbReference>
<evidence type="ECO:0000313" key="5">
    <source>
        <dbReference type="Proteomes" id="UP000231823"/>
    </source>
</evidence>
<dbReference type="PROSITE" id="PS50076">
    <property type="entry name" value="DNAJ_2"/>
    <property type="match status" value="1"/>
</dbReference>
<dbReference type="OrthoDB" id="9779889at2"/>
<keyword evidence="5" id="KW-1185">Reference proteome</keyword>
<evidence type="ECO:0000259" key="3">
    <source>
        <dbReference type="PROSITE" id="PS50076"/>
    </source>
</evidence>
<dbReference type="CDD" id="cd06257">
    <property type="entry name" value="DnaJ"/>
    <property type="match status" value="1"/>
</dbReference>
<feature type="region of interest" description="Disordered" evidence="1">
    <location>
        <begin position="32"/>
        <end position="57"/>
    </location>
</feature>
<keyword evidence="2" id="KW-0812">Transmembrane</keyword>
<proteinExistence type="predicted"/>
<evidence type="ECO:0000313" key="4">
    <source>
        <dbReference type="EMBL" id="AUB31974.1"/>
    </source>
</evidence>
<dbReference type="KEGG" id="sfz:SFLOR_v1c09260"/>
<dbReference type="InterPro" id="IPR001623">
    <property type="entry name" value="DnaJ_domain"/>
</dbReference>
<dbReference type="InterPro" id="IPR050817">
    <property type="entry name" value="DjlA_DnaK_co-chaperone"/>
</dbReference>
<name>A0A2K8SEV8_9MOLU</name>
<dbReference type="PANTHER" id="PTHR24074">
    <property type="entry name" value="CO-CHAPERONE PROTEIN DJLA"/>
    <property type="match status" value="1"/>
</dbReference>
<keyword evidence="2" id="KW-0472">Membrane</keyword>
<dbReference type="AlphaFoldDB" id="A0A2K8SEV8"/>
<accession>A0A2K8SEV8</accession>
<gene>
    <name evidence="4" type="ORF">SFLOR_v1c09260</name>
</gene>
<dbReference type="SMART" id="SM00271">
    <property type="entry name" value="DnaJ"/>
    <property type="match status" value="1"/>
</dbReference>
<protein>
    <recommendedName>
        <fullName evidence="3">J domain-containing protein</fullName>
    </recommendedName>
</protein>
<evidence type="ECO:0000256" key="2">
    <source>
        <dbReference type="SAM" id="Phobius"/>
    </source>
</evidence>
<feature type="domain" description="J" evidence="3">
    <location>
        <begin position="75"/>
        <end position="135"/>
    </location>
</feature>
<dbReference type="PRINTS" id="PR00625">
    <property type="entry name" value="JDOMAIN"/>
</dbReference>
<dbReference type="EMBL" id="CP025057">
    <property type="protein sequence ID" value="AUB31974.1"/>
    <property type="molecule type" value="Genomic_DNA"/>
</dbReference>